<dbReference type="Pfam" id="PF20172">
    <property type="entry name" value="DUF6538"/>
    <property type="match status" value="1"/>
</dbReference>
<proteinExistence type="predicted"/>
<dbReference type="CDD" id="cd01184">
    <property type="entry name" value="INT_C_like_1"/>
    <property type="match status" value="1"/>
</dbReference>
<name>A0ABV6T500_9RHOB</name>
<dbReference type="RefSeq" id="WP_394319963.1">
    <property type="nucleotide sequence ID" value="NZ_JBHMQU010000043.1"/>
</dbReference>
<feature type="region of interest" description="Disordered" evidence="2">
    <location>
        <begin position="237"/>
        <end position="266"/>
    </location>
</feature>
<dbReference type="InterPro" id="IPR013762">
    <property type="entry name" value="Integrase-like_cat_sf"/>
</dbReference>
<evidence type="ECO:0000259" key="3">
    <source>
        <dbReference type="PROSITE" id="PS51898"/>
    </source>
</evidence>
<keyword evidence="1" id="KW-0233">DNA recombination</keyword>
<dbReference type="Proteomes" id="UP001589920">
    <property type="component" value="Unassembled WGS sequence"/>
</dbReference>
<keyword evidence="5" id="KW-1185">Reference proteome</keyword>
<dbReference type="InterPro" id="IPR046668">
    <property type="entry name" value="DUF6538"/>
</dbReference>
<organism evidence="4 5">
    <name type="scientific">Paracoccus panacisoli</name>
    <dbReference type="NCBI Taxonomy" id="1510163"/>
    <lineage>
        <taxon>Bacteria</taxon>
        <taxon>Pseudomonadati</taxon>
        <taxon>Pseudomonadota</taxon>
        <taxon>Alphaproteobacteria</taxon>
        <taxon>Rhodobacterales</taxon>
        <taxon>Paracoccaceae</taxon>
        <taxon>Paracoccus</taxon>
    </lineage>
</organism>
<dbReference type="InterPro" id="IPR011010">
    <property type="entry name" value="DNA_brk_join_enz"/>
</dbReference>
<dbReference type="InterPro" id="IPR002104">
    <property type="entry name" value="Integrase_catalytic"/>
</dbReference>
<dbReference type="PROSITE" id="PS51898">
    <property type="entry name" value="TYR_RECOMBINASE"/>
    <property type="match status" value="1"/>
</dbReference>
<accession>A0ABV6T500</accession>
<evidence type="ECO:0000313" key="5">
    <source>
        <dbReference type="Proteomes" id="UP001589920"/>
    </source>
</evidence>
<dbReference type="SUPFAM" id="SSF56349">
    <property type="entry name" value="DNA breaking-rejoining enzymes"/>
    <property type="match status" value="1"/>
</dbReference>
<evidence type="ECO:0000313" key="4">
    <source>
        <dbReference type="EMBL" id="MFC0812326.1"/>
    </source>
</evidence>
<sequence>MGLINHVTRRQATYVWRRRVPTAAGAGSLQVSLCTTDPRAARRIATIVTLRSDAVFEDMMERRLTRAEAKALLDGVVRDELERAATYRAARVGRPTDDEATERREDIAHGLALRLLADGGMGAQLTDVARQQLAAEGHDAPLIDHVGRCLDLQRKVEEAPAVTAKLTRRLTELLGEPPSELMLREARRLRMRGRSAALMATDKLAVRESDLAAAAVEDVVSAVSEVGTLARDLNLGSGLDPDQAPAASVQGSFSRKGISPGPVLAEPDAKDRRILRGPILQDPPPRDPDLVALARSVAGRKQTRGRVTDRTAHQIEATARLFIEATGLRDVREVRQTHLARFVEVMAQLPPLYRKSAAERSMTLPQIIAAARRAGKPQGLSPATVNRNLGFLVQILKHARLQGIEVSDRLDLTNLREVDARDARDAVLPFSQDDLHRLFRSPVWTGSRSAARRLEPGTELIRDGLYWLPLLAAYTGARREELAGLLRGSVRQQDGIWVVEIAANAERRIKNATSKRTLPLHPHLVELGLPEFAAGPPGERLFPDLTRKSSRGNLGDSLQYRWQKLLTAQLGDDAAGKKFHSFRHTMTDHLRRDPEVPEWVRRDILGHAATDVEDRVYGSRATPEIMLRAIEKLPRVM</sequence>
<feature type="domain" description="Tyr recombinase" evidence="3">
    <location>
        <begin position="425"/>
        <end position="632"/>
    </location>
</feature>
<evidence type="ECO:0000256" key="2">
    <source>
        <dbReference type="SAM" id="MobiDB-lite"/>
    </source>
</evidence>
<comment type="caution">
    <text evidence="4">The sequence shown here is derived from an EMBL/GenBank/DDBJ whole genome shotgun (WGS) entry which is preliminary data.</text>
</comment>
<protein>
    <submittedName>
        <fullName evidence="4">DUF6538 domain-containing protein</fullName>
    </submittedName>
</protein>
<dbReference type="EMBL" id="JBHMQU010000043">
    <property type="protein sequence ID" value="MFC0812326.1"/>
    <property type="molecule type" value="Genomic_DNA"/>
</dbReference>
<gene>
    <name evidence="4" type="ORF">ACFHYO_09400</name>
</gene>
<evidence type="ECO:0000256" key="1">
    <source>
        <dbReference type="ARBA" id="ARBA00023172"/>
    </source>
</evidence>
<dbReference type="Gene3D" id="1.10.443.10">
    <property type="entry name" value="Intergrase catalytic core"/>
    <property type="match status" value="1"/>
</dbReference>
<reference evidence="4 5" key="1">
    <citation type="submission" date="2024-09" db="EMBL/GenBank/DDBJ databases">
        <authorList>
            <person name="Sun Q."/>
            <person name="Mori K."/>
        </authorList>
    </citation>
    <scope>NUCLEOTIDE SEQUENCE [LARGE SCALE GENOMIC DNA]</scope>
    <source>
        <strain evidence="4 5">KCTC 42086</strain>
    </source>
</reference>